<dbReference type="InterPro" id="IPR051604">
    <property type="entry name" value="Ergot_Alk_Oxidoreductase"/>
</dbReference>
<dbReference type="InterPro" id="IPR008030">
    <property type="entry name" value="NmrA-like"/>
</dbReference>
<proteinExistence type="predicted"/>
<dbReference type="InterPro" id="IPR036291">
    <property type="entry name" value="NAD(P)-bd_dom_sf"/>
</dbReference>
<dbReference type="SUPFAM" id="SSF51735">
    <property type="entry name" value="NAD(P)-binding Rossmann-fold domains"/>
    <property type="match status" value="1"/>
</dbReference>
<dbReference type="PANTHER" id="PTHR43162">
    <property type="match status" value="1"/>
</dbReference>
<dbReference type="Gene3D" id="3.90.25.10">
    <property type="entry name" value="UDP-galactose 4-epimerase, domain 1"/>
    <property type="match status" value="1"/>
</dbReference>
<feature type="domain" description="NmrA-like" evidence="1">
    <location>
        <begin position="3"/>
        <end position="260"/>
    </location>
</feature>
<evidence type="ECO:0000259" key="1">
    <source>
        <dbReference type="Pfam" id="PF05368"/>
    </source>
</evidence>
<organism evidence="2 3">
    <name type="scientific">Limnohabitans planktonicus II-D5</name>
    <dbReference type="NCBI Taxonomy" id="1293045"/>
    <lineage>
        <taxon>Bacteria</taxon>
        <taxon>Pseudomonadati</taxon>
        <taxon>Pseudomonadota</taxon>
        <taxon>Betaproteobacteria</taxon>
        <taxon>Burkholderiales</taxon>
        <taxon>Comamonadaceae</taxon>
        <taxon>Limnohabitans</taxon>
    </lineage>
</organism>
<name>A0A2T7UHD8_9BURK</name>
<dbReference type="Pfam" id="PF05368">
    <property type="entry name" value="NmrA"/>
    <property type="match status" value="1"/>
</dbReference>
<dbReference type="OrthoDB" id="9777801at2"/>
<comment type="caution">
    <text evidence="2">The sequence shown here is derived from an EMBL/GenBank/DDBJ whole genome shotgun (WGS) entry which is preliminary data.</text>
</comment>
<protein>
    <recommendedName>
        <fullName evidence="1">NmrA-like domain-containing protein</fullName>
    </recommendedName>
</protein>
<evidence type="ECO:0000313" key="3">
    <source>
        <dbReference type="Proteomes" id="UP000037507"/>
    </source>
</evidence>
<dbReference type="Proteomes" id="UP000037507">
    <property type="component" value="Unassembled WGS sequence"/>
</dbReference>
<dbReference type="RefSeq" id="WP_053176439.1">
    <property type="nucleotide sequence ID" value="NZ_LFYT02000003.1"/>
</dbReference>
<keyword evidence="3" id="KW-1185">Reference proteome</keyword>
<gene>
    <name evidence="2" type="ORF">H663_003670</name>
</gene>
<dbReference type="Gene3D" id="3.40.50.720">
    <property type="entry name" value="NAD(P)-binding Rossmann-like Domain"/>
    <property type="match status" value="1"/>
</dbReference>
<dbReference type="AlphaFoldDB" id="A0A2T7UHD8"/>
<accession>A0A2T7UHD8</accession>
<dbReference type="STRING" id="1293045.H663_19365"/>
<sequence length="294" mass="31831">MYAITGAFGQTGLALSQTLLDAGKPIRMIVRRDDEQAQTWRAKGAQVVVADVTDVDSLTRALHQAEVVYLMNPPAYFVPDMFAHAHAVHANLVAAANAANVPYAVALSSVGAQHPQGTGNILTTNDFEHQLHNYKGQLTILRAANFIENWAWSLHPVLENSVLPSMFHPLDKALPMVSATDIGRTAATLMIERPTARRLIELHGPQDYSPNDAATVLSALLGRPVQAVQDSADKLSAIMTAKGFPEKTVSAFMEMFAGFNSGWIAFDGQHETRRGTVTLHEAITALLKFATSHA</sequence>
<dbReference type="PANTHER" id="PTHR43162:SF1">
    <property type="entry name" value="PRESTALK A DIFFERENTIATION PROTEIN A"/>
    <property type="match status" value="1"/>
</dbReference>
<reference evidence="2" key="1">
    <citation type="submission" date="2017-04" db="EMBL/GenBank/DDBJ databases">
        <title>Unexpected and diverse lifestyles within the genus Limnohabitans.</title>
        <authorList>
            <person name="Kasalicky V."/>
            <person name="Mehrshad M."/>
            <person name="Andrei S.-A."/>
            <person name="Salcher M."/>
            <person name="Kratochvilova H."/>
            <person name="Simek K."/>
            <person name="Ghai R."/>
        </authorList>
    </citation>
    <scope>NUCLEOTIDE SEQUENCE [LARGE SCALE GENOMIC DNA]</scope>
    <source>
        <strain evidence="2">II-D5</strain>
    </source>
</reference>
<dbReference type="EMBL" id="LFYT02000003">
    <property type="protein sequence ID" value="PVE44064.1"/>
    <property type="molecule type" value="Genomic_DNA"/>
</dbReference>
<evidence type="ECO:0000313" key="2">
    <source>
        <dbReference type="EMBL" id="PVE44064.1"/>
    </source>
</evidence>